<dbReference type="AlphaFoldDB" id="A0AA85FTZ6"/>
<reference evidence="1" key="1">
    <citation type="submission" date="2022-06" db="EMBL/GenBank/DDBJ databases">
        <authorList>
            <person name="Berger JAMES D."/>
            <person name="Berger JAMES D."/>
        </authorList>
    </citation>
    <scope>NUCLEOTIDE SEQUENCE [LARGE SCALE GENOMIC DNA]</scope>
</reference>
<dbReference type="WBParaSite" id="SRDH1_61350.1">
    <property type="protein sequence ID" value="SRDH1_61350.1"/>
    <property type="gene ID" value="SRDH1_61350"/>
</dbReference>
<reference evidence="2" key="2">
    <citation type="submission" date="2023-11" db="UniProtKB">
        <authorList>
            <consortium name="WormBaseParasite"/>
        </authorList>
    </citation>
    <scope>IDENTIFICATION</scope>
</reference>
<sequence>MFLLTRLSEISKPSISERYDKVNLLSNSYSFLWETNSLNPPIIKSNQTNVNFQFMCNFKLSEKLKYKAFFLFLYNKTKHKIEKTFNTIQLHNKMMMVKETNNLFNKEIDNLFRPTQMINIDNNEYHYHNKRYKANLQENIMDSKSKDLRNDNSLKSINTLYNSGCIIHRKHIRYRKWNNQIKRKQKTRLKLKTEIEKSGNLNDDMEPFHHSKCSFSKVISYDKTLDIYKQFLFSQAINDNQWESFIFLINSGININSIQKMMKLINNQEDRKQGTIIKEIYPSVIDLFLRNIPLNQSSNVPKTVGIYSIILSYLLNKGANIHMIDTLHPYICHGGIQLNTLSYLCEQTAIQLDNSFQMMNITNNDPIIDHAGLLRQLLNSGLIPTKLFFLIYTDKLLLFNIKKLLIFNNINLSISNTNQLYKNQFYPLLINKLVIWNINNNKQQSIKYFPIILQSFIILFFNFIYSGLCKLPENFNDILHITYLSSQNNKTKKTSIIDYHQYLFYFIYYHNKFLKIINKQPFSLFVQCRYTIRNYIGTKYFNKKLMNPDHILDTNIQSSNNKFYRQLIKLPDQLKQAIGYMEIIHLKKELYALTQIK</sequence>
<organism evidence="1 2">
    <name type="scientific">Schistosoma rodhaini</name>
    <dbReference type="NCBI Taxonomy" id="6188"/>
    <lineage>
        <taxon>Eukaryota</taxon>
        <taxon>Metazoa</taxon>
        <taxon>Spiralia</taxon>
        <taxon>Lophotrochozoa</taxon>
        <taxon>Platyhelminthes</taxon>
        <taxon>Trematoda</taxon>
        <taxon>Digenea</taxon>
        <taxon>Strigeidida</taxon>
        <taxon>Schistosomatoidea</taxon>
        <taxon>Schistosomatidae</taxon>
        <taxon>Schistosoma</taxon>
    </lineage>
</organism>
<proteinExistence type="predicted"/>
<accession>A0AA85FTZ6</accession>
<name>A0AA85FTZ6_9TREM</name>
<dbReference type="Proteomes" id="UP000050792">
    <property type="component" value="Unassembled WGS sequence"/>
</dbReference>
<keyword evidence="1" id="KW-1185">Reference proteome</keyword>
<protein>
    <submittedName>
        <fullName evidence="2">ANK_REP_REGION domain-containing protein</fullName>
    </submittedName>
</protein>
<evidence type="ECO:0000313" key="2">
    <source>
        <dbReference type="WBParaSite" id="SRDH1_61350.1"/>
    </source>
</evidence>
<evidence type="ECO:0000313" key="1">
    <source>
        <dbReference type="Proteomes" id="UP000050792"/>
    </source>
</evidence>